<dbReference type="InterPro" id="IPR002196">
    <property type="entry name" value="Glyco_hydro_24"/>
</dbReference>
<dbReference type="EC" id="3.2.1.17" evidence="3"/>
<keyword evidence="3" id="KW-0378">Hydrolase</keyword>
<feature type="non-terminal residue" evidence="4">
    <location>
        <position position="220"/>
    </location>
</feature>
<sequence>MRISDRAFDDIVGDEVTDRATYERQYRRPTWPGEESGATVGIGYDLGQTARSTIEADWRGRVPDDMLAAMVAVAGRTGQDGKDATAAIRHLVDVPWETAIAVHRDCVVPRWEATVRNALPNCDALHPHCFGALVSLTFNRGASFGRDGDRYTEMRAIKAAMAQRDFAAVPALIRAMKRIWKGKGLDGLLTRRDREAKLFEDGLAAQAAPAPKTPPIGGVS</sequence>
<dbReference type="GO" id="GO:0016998">
    <property type="term" value="P:cell wall macromolecule catabolic process"/>
    <property type="evidence" value="ECO:0007669"/>
    <property type="project" value="InterPro"/>
</dbReference>
<dbReference type="RefSeq" id="WP_425376232.1">
    <property type="nucleotide sequence ID" value="NZ_NPEX01000639.1"/>
</dbReference>
<evidence type="ECO:0000313" key="4">
    <source>
        <dbReference type="EMBL" id="RAI34196.1"/>
    </source>
</evidence>
<dbReference type="EMBL" id="NPEX01000639">
    <property type="protein sequence ID" value="RAI34196.1"/>
    <property type="molecule type" value="Genomic_DNA"/>
</dbReference>
<comment type="catalytic activity">
    <reaction evidence="3">
        <text>Hydrolysis of (1-&gt;4)-beta-linkages between N-acetylmuramic acid and N-acetyl-D-glucosamine residues in a peptidoglycan and between N-acetyl-D-glucosamine residues in chitodextrins.</text>
        <dbReference type="EC" id="3.2.1.17"/>
    </reaction>
</comment>
<name>A0A327K8E9_9BRAD</name>
<protein>
    <recommendedName>
        <fullName evidence="3">Lysozyme</fullName>
        <ecNumber evidence="3">3.2.1.17</ecNumber>
    </recommendedName>
</protein>
<dbReference type="CDD" id="cd16904">
    <property type="entry name" value="pesticin_lyz-like"/>
    <property type="match status" value="1"/>
</dbReference>
<comment type="caution">
    <text evidence="4">The sequence shown here is derived from an EMBL/GenBank/DDBJ whole genome shotgun (WGS) entry which is preliminary data.</text>
</comment>
<dbReference type="GO" id="GO:0009253">
    <property type="term" value="P:peptidoglycan catabolic process"/>
    <property type="evidence" value="ECO:0007669"/>
    <property type="project" value="InterPro"/>
</dbReference>
<evidence type="ECO:0000256" key="3">
    <source>
        <dbReference type="RuleBase" id="RU003788"/>
    </source>
</evidence>
<keyword evidence="3" id="KW-0326">Glycosidase</keyword>
<evidence type="ECO:0000256" key="2">
    <source>
        <dbReference type="ARBA" id="ARBA00022638"/>
    </source>
</evidence>
<keyword evidence="2 3" id="KW-0081">Bacteriolytic enzyme</keyword>
<dbReference type="Pfam" id="PF00959">
    <property type="entry name" value="Phage_lysozyme"/>
    <property type="match status" value="1"/>
</dbReference>
<dbReference type="AlphaFoldDB" id="A0A327K8E9"/>
<dbReference type="GO" id="GO:0042742">
    <property type="term" value="P:defense response to bacterium"/>
    <property type="evidence" value="ECO:0007669"/>
    <property type="project" value="UniProtKB-KW"/>
</dbReference>
<proteinExistence type="inferred from homology"/>
<reference evidence="4 5" key="1">
    <citation type="submission" date="2017-07" db="EMBL/GenBank/DDBJ databases">
        <title>Draft Genome Sequences of Select Purple Nonsulfur Bacteria.</title>
        <authorList>
            <person name="Lasarre B."/>
            <person name="Mckinlay J.B."/>
        </authorList>
    </citation>
    <scope>NUCLEOTIDE SEQUENCE [LARGE SCALE GENOMIC DNA]</scope>
    <source>
        <strain evidence="4 5">DSM 5909</strain>
    </source>
</reference>
<keyword evidence="5" id="KW-1185">Reference proteome</keyword>
<comment type="similarity">
    <text evidence="3">Belongs to the glycosyl hydrolase 24 family.</text>
</comment>
<dbReference type="InterPro" id="IPR023347">
    <property type="entry name" value="Lysozyme_dom_sf"/>
</dbReference>
<accession>A0A327K8E9</accession>
<evidence type="ECO:0000313" key="5">
    <source>
        <dbReference type="Proteomes" id="UP000249130"/>
    </source>
</evidence>
<organism evidence="4 5">
    <name type="scientific">Rhodoplanes roseus</name>
    <dbReference type="NCBI Taxonomy" id="29409"/>
    <lineage>
        <taxon>Bacteria</taxon>
        <taxon>Pseudomonadati</taxon>
        <taxon>Pseudomonadota</taxon>
        <taxon>Alphaproteobacteria</taxon>
        <taxon>Hyphomicrobiales</taxon>
        <taxon>Nitrobacteraceae</taxon>
        <taxon>Rhodoplanes</taxon>
    </lineage>
</organism>
<dbReference type="Proteomes" id="UP000249130">
    <property type="component" value="Unassembled WGS sequence"/>
</dbReference>
<gene>
    <name evidence="4" type="ORF">CH341_31495</name>
</gene>
<evidence type="ECO:0000256" key="1">
    <source>
        <dbReference type="ARBA" id="ARBA00022529"/>
    </source>
</evidence>
<dbReference type="GO" id="GO:0003796">
    <property type="term" value="F:lysozyme activity"/>
    <property type="evidence" value="ECO:0007669"/>
    <property type="project" value="UniProtKB-EC"/>
</dbReference>
<dbReference type="GO" id="GO:0031640">
    <property type="term" value="P:killing of cells of another organism"/>
    <property type="evidence" value="ECO:0007669"/>
    <property type="project" value="UniProtKB-KW"/>
</dbReference>
<dbReference type="Gene3D" id="1.10.530.40">
    <property type="match status" value="1"/>
</dbReference>
<dbReference type="SUPFAM" id="SSF53955">
    <property type="entry name" value="Lysozyme-like"/>
    <property type="match status" value="1"/>
</dbReference>
<keyword evidence="1 3" id="KW-0929">Antimicrobial</keyword>
<dbReference type="InterPro" id="IPR023346">
    <property type="entry name" value="Lysozyme-like_dom_sf"/>
</dbReference>